<protein>
    <submittedName>
        <fullName evidence="1">Uncharacterized protein</fullName>
    </submittedName>
</protein>
<gene>
    <name evidence="1" type="ORF">CURHAP_LOCUS42885</name>
</gene>
<proteinExistence type="predicted"/>
<organism evidence="1 2">
    <name type="scientific">Prunus armeniaca</name>
    <name type="common">Apricot</name>
    <name type="synonym">Armeniaca vulgaris</name>
    <dbReference type="NCBI Taxonomy" id="36596"/>
    <lineage>
        <taxon>Eukaryota</taxon>
        <taxon>Viridiplantae</taxon>
        <taxon>Streptophyta</taxon>
        <taxon>Embryophyta</taxon>
        <taxon>Tracheophyta</taxon>
        <taxon>Spermatophyta</taxon>
        <taxon>Magnoliopsida</taxon>
        <taxon>eudicotyledons</taxon>
        <taxon>Gunneridae</taxon>
        <taxon>Pentapetalae</taxon>
        <taxon>rosids</taxon>
        <taxon>fabids</taxon>
        <taxon>Rosales</taxon>
        <taxon>Rosaceae</taxon>
        <taxon>Amygdaloideae</taxon>
        <taxon>Amygdaleae</taxon>
        <taxon>Prunus</taxon>
    </lineage>
</organism>
<evidence type="ECO:0000313" key="1">
    <source>
        <dbReference type="EMBL" id="CAB4286138.1"/>
    </source>
</evidence>
<evidence type="ECO:0000313" key="2">
    <source>
        <dbReference type="Proteomes" id="UP000507222"/>
    </source>
</evidence>
<name>A0A6J5VJK1_PRUAR</name>
<dbReference type="EMBL" id="CAEKDK010000007">
    <property type="protein sequence ID" value="CAB4286138.1"/>
    <property type="molecule type" value="Genomic_DNA"/>
</dbReference>
<accession>A0A6J5VJK1</accession>
<dbReference type="Proteomes" id="UP000507222">
    <property type="component" value="Unassembled WGS sequence"/>
</dbReference>
<dbReference type="AlphaFoldDB" id="A0A6J5VJK1"/>
<reference evidence="1 2" key="1">
    <citation type="submission" date="2020-05" db="EMBL/GenBank/DDBJ databases">
        <authorList>
            <person name="Campoy J."/>
            <person name="Schneeberger K."/>
            <person name="Spophaly S."/>
        </authorList>
    </citation>
    <scope>NUCLEOTIDE SEQUENCE [LARGE SCALE GENOMIC DNA]</scope>
    <source>
        <strain evidence="1">PruArmRojPasFocal</strain>
    </source>
</reference>
<sequence length="103" mass="11347">MLIANGQLTLLYLRVSDPPRSRKLMIPTTAGSTAGARRFGALQPVSIPVEEMDPLDTEVRVIPDYSEEIPRGLVAVNSPDGDIMWGDPDLNEDDDWEVVTPKN</sequence>